<dbReference type="InterPro" id="IPR031107">
    <property type="entry name" value="Small_HSP"/>
</dbReference>
<dbReference type="CDD" id="cd06464">
    <property type="entry name" value="ACD_sHsps-like"/>
    <property type="match status" value="1"/>
</dbReference>
<dbReference type="RefSeq" id="WP_228393164.1">
    <property type="nucleotide sequence ID" value="NZ_BAAAIK010000003.1"/>
</dbReference>
<dbReference type="EMBL" id="VFOP01000001">
    <property type="protein sequence ID" value="TQL49308.1"/>
    <property type="molecule type" value="Genomic_DNA"/>
</dbReference>
<dbReference type="AlphaFoldDB" id="A0A542YMJ3"/>
<evidence type="ECO:0000256" key="2">
    <source>
        <dbReference type="RuleBase" id="RU003616"/>
    </source>
</evidence>
<protein>
    <submittedName>
        <fullName evidence="5">HSP20 family protein</fullName>
    </submittedName>
</protein>
<feature type="region of interest" description="Disordered" evidence="3">
    <location>
        <begin position="127"/>
        <end position="151"/>
    </location>
</feature>
<dbReference type="InterPro" id="IPR008978">
    <property type="entry name" value="HSP20-like_chaperone"/>
</dbReference>
<dbReference type="Proteomes" id="UP000319516">
    <property type="component" value="Unassembled WGS sequence"/>
</dbReference>
<dbReference type="SUPFAM" id="SSF49764">
    <property type="entry name" value="HSP20-like chaperones"/>
    <property type="match status" value="1"/>
</dbReference>
<reference evidence="5 6" key="1">
    <citation type="submission" date="2019-06" db="EMBL/GenBank/DDBJ databases">
        <title>Sequencing the genomes of 1000 actinobacteria strains.</title>
        <authorList>
            <person name="Klenk H.-P."/>
        </authorList>
    </citation>
    <scope>NUCLEOTIDE SEQUENCE [LARGE SCALE GENOMIC DNA]</scope>
    <source>
        <strain evidence="5 6">DSM 12335</strain>
    </source>
</reference>
<evidence type="ECO:0000256" key="3">
    <source>
        <dbReference type="SAM" id="MobiDB-lite"/>
    </source>
</evidence>
<dbReference type="Gene3D" id="2.60.40.790">
    <property type="match status" value="1"/>
</dbReference>
<comment type="caution">
    <text evidence="5">The sequence shown here is derived from an EMBL/GenBank/DDBJ whole genome shotgun (WGS) entry which is preliminary data.</text>
</comment>
<gene>
    <name evidence="5" type="ORF">FB467_0373</name>
</gene>
<evidence type="ECO:0000313" key="6">
    <source>
        <dbReference type="Proteomes" id="UP000319516"/>
    </source>
</evidence>
<organism evidence="5 6">
    <name type="scientific">Ornithinicoccus hortensis</name>
    <dbReference type="NCBI Taxonomy" id="82346"/>
    <lineage>
        <taxon>Bacteria</taxon>
        <taxon>Bacillati</taxon>
        <taxon>Actinomycetota</taxon>
        <taxon>Actinomycetes</taxon>
        <taxon>Micrococcales</taxon>
        <taxon>Intrasporangiaceae</taxon>
        <taxon>Ornithinicoccus</taxon>
    </lineage>
</organism>
<dbReference type="InterPro" id="IPR002068">
    <property type="entry name" value="A-crystallin/Hsp20_dom"/>
</dbReference>
<dbReference type="PANTHER" id="PTHR11527">
    <property type="entry name" value="HEAT-SHOCK PROTEIN 20 FAMILY MEMBER"/>
    <property type="match status" value="1"/>
</dbReference>
<name>A0A542YMJ3_9MICO</name>
<accession>A0A542YMJ3</accession>
<evidence type="ECO:0000256" key="1">
    <source>
        <dbReference type="PROSITE-ProRule" id="PRU00285"/>
    </source>
</evidence>
<evidence type="ECO:0000259" key="4">
    <source>
        <dbReference type="PROSITE" id="PS01031"/>
    </source>
</evidence>
<evidence type="ECO:0000313" key="5">
    <source>
        <dbReference type="EMBL" id="TQL49308.1"/>
    </source>
</evidence>
<dbReference type="PROSITE" id="PS01031">
    <property type="entry name" value="SHSP"/>
    <property type="match status" value="1"/>
</dbReference>
<comment type="similarity">
    <text evidence="1 2">Belongs to the small heat shock protein (HSP20) family.</text>
</comment>
<keyword evidence="6" id="KW-1185">Reference proteome</keyword>
<proteinExistence type="inferred from homology"/>
<dbReference type="Pfam" id="PF00011">
    <property type="entry name" value="HSP20"/>
    <property type="match status" value="1"/>
</dbReference>
<sequence length="151" mass="16698">MVLLRSNPVRYVDPAAETRRRTDGPSERARVIPMDAWREDDAFVIEFELPGLDAEAIGLDAERGVVTITAERPDLTDDIEPIVAERPRGTFRRHLVLGENLDVDDCVAKYDAGVLTLRVPLARETRSHKIPISSPEEPRPDAASTERGGGS</sequence>
<feature type="domain" description="SHSP" evidence="4">
    <location>
        <begin position="25"/>
        <end position="135"/>
    </location>
</feature>